<accession>M3G523</accession>
<organism evidence="1 2">
    <name type="scientific">Leptospira weilii serovar Topaz str. LT2116</name>
    <dbReference type="NCBI Taxonomy" id="1088540"/>
    <lineage>
        <taxon>Bacteria</taxon>
        <taxon>Pseudomonadati</taxon>
        <taxon>Spirochaetota</taxon>
        <taxon>Spirochaetia</taxon>
        <taxon>Leptospirales</taxon>
        <taxon>Leptospiraceae</taxon>
        <taxon>Leptospira</taxon>
    </lineage>
</organism>
<dbReference type="Proteomes" id="UP000011770">
    <property type="component" value="Unassembled WGS sequence"/>
</dbReference>
<sequence length="48" mass="5304">MKMVHLHTEGKASYAEPSMEGKFFTNALFVAANTRKTVEEGKGDFPIS</sequence>
<evidence type="ECO:0000313" key="1">
    <source>
        <dbReference type="EMBL" id="EMF81064.1"/>
    </source>
</evidence>
<gene>
    <name evidence="1" type="ORF">LEP1GSC188_3581</name>
</gene>
<protein>
    <submittedName>
        <fullName evidence="1">Uncharacterized protein</fullName>
    </submittedName>
</protein>
<comment type="caution">
    <text evidence="1">The sequence shown here is derived from an EMBL/GenBank/DDBJ whole genome shotgun (WGS) entry which is preliminary data.</text>
</comment>
<proteinExistence type="predicted"/>
<dbReference type="AlphaFoldDB" id="M3G523"/>
<reference evidence="1 2" key="1">
    <citation type="submission" date="2013-01" db="EMBL/GenBank/DDBJ databases">
        <authorList>
            <person name="Harkins D.M."/>
            <person name="Durkin A.S."/>
            <person name="Brinkac L.M."/>
            <person name="Haft D.H."/>
            <person name="Selengut J.D."/>
            <person name="Sanka R."/>
            <person name="DePew J."/>
            <person name="Purushe J."/>
            <person name="Tulsiani S.M."/>
            <person name="Graham G.C."/>
            <person name="Burns M.-A."/>
            <person name="Dohnt M.F."/>
            <person name="Smythe L.D."/>
            <person name="McKay D.B."/>
            <person name="Craig S.B."/>
            <person name="Vinetz J.M."/>
            <person name="Sutton G.G."/>
            <person name="Nierman W.C."/>
            <person name="Fouts D.E."/>
        </authorList>
    </citation>
    <scope>NUCLEOTIDE SEQUENCE [LARGE SCALE GENOMIC DNA]</scope>
    <source>
        <strain evidence="1 2">LT2116</strain>
    </source>
</reference>
<dbReference type="Gene3D" id="3.40.1080.10">
    <property type="entry name" value="Glutaconate Coenzyme A-transferase"/>
    <property type="match status" value="1"/>
</dbReference>
<evidence type="ECO:0000313" key="2">
    <source>
        <dbReference type="Proteomes" id="UP000011770"/>
    </source>
</evidence>
<name>M3G523_9LEPT</name>
<dbReference type="EMBL" id="AHOR02000040">
    <property type="protein sequence ID" value="EMF81064.1"/>
    <property type="molecule type" value="Genomic_DNA"/>
</dbReference>